<protein>
    <submittedName>
        <fullName evidence="1">Uncharacterized protein</fullName>
    </submittedName>
</protein>
<sequence>MMVLLNYIMNHLENKLHISTLIFRWCQTRCIELNGVQTRWKLVVAVAKKKSDFSEIVASFLGFKLYYNTATYVNISEKCKKDRLQSFMLFNVYTLASLHVKLVISKYEQEYFAAMLVISRFWSIVRNKKSYPLLKSNAHELDSINHPFVFLKR</sequence>
<dbReference type="VEuPathDB" id="FungiDB:PHYBLDRAFT_163025"/>
<dbReference type="GeneID" id="28995628"/>
<evidence type="ECO:0000313" key="1">
    <source>
        <dbReference type="EMBL" id="OAD79975.1"/>
    </source>
</evidence>
<gene>
    <name evidence="1" type="ORF">PHYBLDRAFT_163025</name>
</gene>
<name>A0A162YD76_PHYB8</name>
<organism evidence="1 2">
    <name type="scientific">Phycomyces blakesleeanus (strain ATCC 8743b / DSM 1359 / FGSC 10004 / NBRC 33097 / NRRL 1555)</name>
    <dbReference type="NCBI Taxonomy" id="763407"/>
    <lineage>
        <taxon>Eukaryota</taxon>
        <taxon>Fungi</taxon>
        <taxon>Fungi incertae sedis</taxon>
        <taxon>Mucoromycota</taxon>
        <taxon>Mucoromycotina</taxon>
        <taxon>Mucoromycetes</taxon>
        <taxon>Mucorales</taxon>
        <taxon>Phycomycetaceae</taxon>
        <taxon>Phycomyces</taxon>
    </lineage>
</organism>
<dbReference type="EMBL" id="KV440972">
    <property type="protein sequence ID" value="OAD79975.1"/>
    <property type="molecule type" value="Genomic_DNA"/>
</dbReference>
<proteinExistence type="predicted"/>
<dbReference type="InParanoid" id="A0A162YD76"/>
<evidence type="ECO:0000313" key="2">
    <source>
        <dbReference type="Proteomes" id="UP000077315"/>
    </source>
</evidence>
<dbReference type="RefSeq" id="XP_018298015.1">
    <property type="nucleotide sequence ID" value="XM_018434722.1"/>
</dbReference>
<keyword evidence="2" id="KW-1185">Reference proteome</keyword>
<dbReference type="AlphaFoldDB" id="A0A162YD76"/>
<dbReference type="Proteomes" id="UP000077315">
    <property type="component" value="Unassembled WGS sequence"/>
</dbReference>
<reference evidence="2" key="1">
    <citation type="submission" date="2015-06" db="EMBL/GenBank/DDBJ databases">
        <title>Expansion of signal transduction pathways in fungi by whole-genome duplication.</title>
        <authorList>
            <consortium name="DOE Joint Genome Institute"/>
            <person name="Corrochano L.M."/>
            <person name="Kuo A."/>
            <person name="Marcet-Houben M."/>
            <person name="Polaino S."/>
            <person name="Salamov A."/>
            <person name="Villalobos J.M."/>
            <person name="Alvarez M.I."/>
            <person name="Avalos J."/>
            <person name="Benito E.P."/>
            <person name="Benoit I."/>
            <person name="Burger G."/>
            <person name="Camino L.P."/>
            <person name="Canovas D."/>
            <person name="Cerda-Olmedo E."/>
            <person name="Cheng J.-F."/>
            <person name="Dominguez A."/>
            <person name="Elias M."/>
            <person name="Eslava A.P."/>
            <person name="Glaser F."/>
            <person name="Grimwood J."/>
            <person name="Gutierrez G."/>
            <person name="Heitman J."/>
            <person name="Henrissat B."/>
            <person name="Iturriaga E.A."/>
            <person name="Lang B.F."/>
            <person name="Lavin J.L."/>
            <person name="Lee S."/>
            <person name="Li W."/>
            <person name="Lindquist E."/>
            <person name="Lopez-Garcia S."/>
            <person name="Luque E.M."/>
            <person name="Marcos A.T."/>
            <person name="Martin J."/>
            <person name="McCluskey K."/>
            <person name="Medina H.R."/>
            <person name="Miralles-Duran A."/>
            <person name="Miyazaki A."/>
            <person name="Munoz-Torres E."/>
            <person name="Oguiza J.A."/>
            <person name="Ohm R."/>
            <person name="Olmedo M."/>
            <person name="Orejas M."/>
            <person name="Ortiz-Castellanos L."/>
            <person name="Pisabarro A.G."/>
            <person name="Rodriguez-Romero J."/>
            <person name="Ruiz-Herrera J."/>
            <person name="Ruiz-Vazquez R."/>
            <person name="Sanz C."/>
            <person name="Schackwitz W."/>
            <person name="Schmutz J."/>
            <person name="Shahriari M."/>
            <person name="Shelest E."/>
            <person name="Silva-Franco F."/>
            <person name="Soanes D."/>
            <person name="Syed K."/>
            <person name="Tagua V.G."/>
            <person name="Talbot N.J."/>
            <person name="Thon M."/>
            <person name="De vries R.P."/>
            <person name="Wiebenga A."/>
            <person name="Yadav J.S."/>
            <person name="Braun E.L."/>
            <person name="Baker S."/>
            <person name="Garre V."/>
            <person name="Horwitz B."/>
            <person name="Torres-Martinez S."/>
            <person name="Idnurm A."/>
            <person name="Herrera-Estrella A."/>
            <person name="Gabaldon T."/>
            <person name="Grigoriev I.V."/>
        </authorList>
    </citation>
    <scope>NUCLEOTIDE SEQUENCE [LARGE SCALE GENOMIC DNA]</scope>
    <source>
        <strain evidence="2">NRRL 1555(-)</strain>
    </source>
</reference>
<accession>A0A162YD76</accession>